<evidence type="ECO:0000313" key="2">
    <source>
        <dbReference type="Proteomes" id="UP000839052"/>
    </source>
</evidence>
<evidence type="ECO:0000313" key="1">
    <source>
        <dbReference type="EMBL" id="CAG9931289.1"/>
    </source>
</evidence>
<proteinExistence type="predicted"/>
<name>A0ABN8AHV7_9PROT</name>
<dbReference type="EMBL" id="OU912926">
    <property type="protein sequence ID" value="CAG9931289.1"/>
    <property type="molecule type" value="Genomic_DNA"/>
</dbReference>
<gene>
    <name evidence="1" type="ORF">NTG6680_0036</name>
</gene>
<keyword evidence="2" id="KW-1185">Reference proteome</keyword>
<accession>A0ABN8AHV7</accession>
<dbReference type="Proteomes" id="UP000839052">
    <property type="component" value="Chromosome"/>
</dbReference>
<organism evidence="1 2">
    <name type="scientific">Candidatus Nitrotoga arctica</name>
    <dbReference type="NCBI Taxonomy" id="453162"/>
    <lineage>
        <taxon>Bacteria</taxon>
        <taxon>Pseudomonadati</taxon>
        <taxon>Pseudomonadota</taxon>
        <taxon>Betaproteobacteria</taxon>
        <taxon>Nitrosomonadales</taxon>
        <taxon>Gallionellaceae</taxon>
        <taxon>Candidatus Nitrotoga</taxon>
    </lineage>
</organism>
<protein>
    <submittedName>
        <fullName evidence="1">Uncharacterized protein</fullName>
    </submittedName>
</protein>
<sequence>MRDWRSLFYFYFSQVFDGILRGSVTFEARLLGAGQLGNWTSYGSKKCNDFVGFAM</sequence>
<reference evidence="1 2" key="1">
    <citation type="submission" date="2021-10" db="EMBL/GenBank/DDBJ databases">
        <authorList>
            <person name="Koch H."/>
        </authorList>
    </citation>
    <scope>NUCLEOTIDE SEQUENCE [LARGE SCALE GENOMIC DNA]</scope>
    <source>
        <strain evidence="1">6680</strain>
    </source>
</reference>